<evidence type="ECO:0000256" key="11">
    <source>
        <dbReference type="SAM" id="Phobius"/>
    </source>
</evidence>
<dbReference type="Gene3D" id="3.30.565.10">
    <property type="entry name" value="Histidine kinase-like ATPase, C-terminal domain"/>
    <property type="match status" value="1"/>
</dbReference>
<protein>
    <recommendedName>
        <fullName evidence="2">histidine kinase</fullName>
        <ecNumber evidence="2">2.7.13.3</ecNumber>
    </recommendedName>
</protein>
<evidence type="ECO:0000256" key="8">
    <source>
        <dbReference type="ARBA" id="ARBA00023012"/>
    </source>
</evidence>
<keyword evidence="6" id="KW-0418">Kinase</keyword>
<dbReference type="InterPro" id="IPR019734">
    <property type="entry name" value="TPR_rpt"/>
</dbReference>
<dbReference type="InterPro" id="IPR011712">
    <property type="entry name" value="Sig_transdc_His_kin_sub3_dim/P"/>
</dbReference>
<dbReference type="PANTHER" id="PTHR24421">
    <property type="entry name" value="NITRATE/NITRITE SENSOR PROTEIN NARX-RELATED"/>
    <property type="match status" value="1"/>
</dbReference>
<reference evidence="15" key="1">
    <citation type="journal article" date="2019" name="Int. J. Syst. Evol. Microbiol.">
        <title>The Global Catalogue of Microorganisms (GCM) 10K type strain sequencing project: providing services to taxonomists for standard genome sequencing and annotation.</title>
        <authorList>
            <consortium name="The Broad Institute Genomics Platform"/>
            <consortium name="The Broad Institute Genome Sequencing Center for Infectious Disease"/>
            <person name="Wu L."/>
            <person name="Ma J."/>
        </authorList>
    </citation>
    <scope>NUCLEOTIDE SEQUENCE [LARGE SCALE GENOMIC DNA]</scope>
    <source>
        <strain evidence="15">KCTC 52344</strain>
    </source>
</reference>
<keyword evidence="11" id="KW-1133">Transmembrane helix</keyword>
<organism evidence="14 15">
    <name type="scientific">Emticicia soli</name>
    <dbReference type="NCBI Taxonomy" id="2027878"/>
    <lineage>
        <taxon>Bacteria</taxon>
        <taxon>Pseudomonadati</taxon>
        <taxon>Bacteroidota</taxon>
        <taxon>Cytophagia</taxon>
        <taxon>Cytophagales</taxon>
        <taxon>Leadbetterellaceae</taxon>
        <taxon>Emticicia</taxon>
    </lineage>
</organism>
<feature type="domain" description="Signal transduction histidine kinase subgroup 3 dimerisation and phosphoacceptor" evidence="13">
    <location>
        <begin position="407"/>
        <end position="470"/>
    </location>
</feature>
<evidence type="ECO:0000256" key="10">
    <source>
        <dbReference type="SAM" id="Coils"/>
    </source>
</evidence>
<evidence type="ECO:0000313" key="15">
    <source>
        <dbReference type="Proteomes" id="UP001597510"/>
    </source>
</evidence>
<keyword evidence="15" id="KW-1185">Reference proteome</keyword>
<name>A0ABW5JB24_9BACT</name>
<feature type="domain" description="Histidine kinase/HSP90-like ATPase" evidence="12">
    <location>
        <begin position="516"/>
        <end position="602"/>
    </location>
</feature>
<dbReference type="PROSITE" id="PS50005">
    <property type="entry name" value="TPR"/>
    <property type="match status" value="1"/>
</dbReference>
<dbReference type="Pfam" id="PF07730">
    <property type="entry name" value="HisKA_3"/>
    <property type="match status" value="1"/>
</dbReference>
<keyword evidence="10" id="KW-0175">Coiled coil</keyword>
<keyword evidence="4" id="KW-0808">Transferase</keyword>
<dbReference type="Pfam" id="PF13424">
    <property type="entry name" value="TPR_12"/>
    <property type="match status" value="1"/>
</dbReference>
<dbReference type="InterPro" id="IPR003594">
    <property type="entry name" value="HATPase_dom"/>
</dbReference>
<dbReference type="InterPro" id="IPR011990">
    <property type="entry name" value="TPR-like_helical_dom_sf"/>
</dbReference>
<evidence type="ECO:0000256" key="3">
    <source>
        <dbReference type="ARBA" id="ARBA00022553"/>
    </source>
</evidence>
<dbReference type="EMBL" id="JBHULC010000018">
    <property type="protein sequence ID" value="MFD2522258.1"/>
    <property type="molecule type" value="Genomic_DNA"/>
</dbReference>
<evidence type="ECO:0000256" key="6">
    <source>
        <dbReference type="ARBA" id="ARBA00022777"/>
    </source>
</evidence>
<dbReference type="Pfam" id="PF02518">
    <property type="entry name" value="HATPase_c"/>
    <property type="match status" value="1"/>
</dbReference>
<evidence type="ECO:0000256" key="7">
    <source>
        <dbReference type="ARBA" id="ARBA00022840"/>
    </source>
</evidence>
<evidence type="ECO:0000256" key="9">
    <source>
        <dbReference type="PROSITE-ProRule" id="PRU00339"/>
    </source>
</evidence>
<keyword evidence="7" id="KW-0067">ATP-binding</keyword>
<evidence type="ECO:0000313" key="14">
    <source>
        <dbReference type="EMBL" id="MFD2522258.1"/>
    </source>
</evidence>
<dbReference type="Gene3D" id="1.25.40.10">
    <property type="entry name" value="Tetratricopeptide repeat domain"/>
    <property type="match status" value="2"/>
</dbReference>
<feature type="coiled-coil region" evidence="10">
    <location>
        <begin position="350"/>
        <end position="388"/>
    </location>
</feature>
<dbReference type="Pfam" id="PF13374">
    <property type="entry name" value="TPR_10"/>
    <property type="match status" value="1"/>
</dbReference>
<dbReference type="InterPro" id="IPR036890">
    <property type="entry name" value="HATPase_C_sf"/>
</dbReference>
<dbReference type="RefSeq" id="WP_340234346.1">
    <property type="nucleotide sequence ID" value="NZ_JBBEWC010000002.1"/>
</dbReference>
<comment type="caution">
    <text evidence="14">The sequence shown here is derived from an EMBL/GenBank/DDBJ whole genome shotgun (WGS) entry which is preliminary data.</text>
</comment>
<dbReference type="PANTHER" id="PTHR24421:SF10">
    <property type="entry name" value="NITRATE_NITRITE SENSOR PROTEIN NARQ"/>
    <property type="match status" value="1"/>
</dbReference>
<dbReference type="Gene3D" id="1.20.5.1930">
    <property type="match status" value="1"/>
</dbReference>
<keyword evidence="8" id="KW-0902">Two-component regulatory system</keyword>
<evidence type="ECO:0000256" key="1">
    <source>
        <dbReference type="ARBA" id="ARBA00000085"/>
    </source>
</evidence>
<dbReference type="SUPFAM" id="SSF55874">
    <property type="entry name" value="ATPase domain of HSP90 chaperone/DNA topoisomerase II/histidine kinase"/>
    <property type="match status" value="1"/>
</dbReference>
<dbReference type="Proteomes" id="UP001597510">
    <property type="component" value="Unassembled WGS sequence"/>
</dbReference>
<keyword evidence="11" id="KW-0812">Transmembrane</keyword>
<evidence type="ECO:0000256" key="5">
    <source>
        <dbReference type="ARBA" id="ARBA00022741"/>
    </source>
</evidence>
<evidence type="ECO:0000259" key="12">
    <source>
        <dbReference type="Pfam" id="PF02518"/>
    </source>
</evidence>
<feature type="repeat" description="TPR" evidence="9">
    <location>
        <begin position="177"/>
        <end position="210"/>
    </location>
</feature>
<dbReference type="SMART" id="SM00028">
    <property type="entry name" value="TPR"/>
    <property type="match status" value="5"/>
</dbReference>
<dbReference type="EC" id="2.7.13.3" evidence="2"/>
<dbReference type="InterPro" id="IPR050482">
    <property type="entry name" value="Sensor_HK_TwoCompSys"/>
</dbReference>
<keyword evidence="5" id="KW-0547">Nucleotide-binding</keyword>
<keyword evidence="9" id="KW-0802">TPR repeat</keyword>
<sequence length="607" mass="69354">MAELLSKKKTFSTDTSLINVYCELGAKYTILKNDSAIYYLKKALVTGGKINHVEGLLKANVQMGRYYFMQFWPNRAIEYWFKALLIAEELKLPEDIKYLHGRVATCYMLIGNYKDALDYFQKYSDLCKKSGITEEYLMSLNNIGVLHFNNKNYTSAMHYYNLCDSLNYKLKSPKAQTAVLINKGKMHVELKKYDEALQGFNEAIKIEDEYDDRLAFVNNEIARVYLLKNKPDEALKYAKKAFANVIKANAEMTGEIAKTFSDVYEKLGMVGLAYKFYRDYAEIRLSEDSTKNSRLHKLVQVDYDNEKSIAKIANLNADLEKKQANANLMLVGLLALLILVIVIAIYSQYVANKNKVIEKQKTEIQKLNESLENKVAERTAELTTANQELTMKNQEISEALLKGQTMERERVASELHDSIAGTISALKWRFEALDRDKLSVKEQEIYDGILSNLHKAYAEVRLFSHNMLPTEFGEKGLVAALNRLLGDMSIISLQTRFELDTTQLHTNVRQEVAFEVYTCCFETINNIMKHAKATKVMLTVKETENHDLEVIIEDNGEGFDTKLANRGKGLKNIASRVSRINGKQEIMSEKHKGSKLIITVPESFWEA</sequence>
<keyword evidence="3" id="KW-0597">Phosphoprotein</keyword>
<keyword evidence="11" id="KW-0472">Membrane</keyword>
<gene>
    <name evidence="14" type="ORF">ACFSR2_15285</name>
</gene>
<comment type="catalytic activity">
    <reaction evidence="1">
        <text>ATP + protein L-histidine = ADP + protein N-phospho-L-histidine.</text>
        <dbReference type="EC" id="2.7.13.3"/>
    </reaction>
</comment>
<proteinExistence type="predicted"/>
<evidence type="ECO:0000259" key="13">
    <source>
        <dbReference type="Pfam" id="PF07730"/>
    </source>
</evidence>
<dbReference type="CDD" id="cd16917">
    <property type="entry name" value="HATPase_UhpB-NarQ-NarX-like"/>
    <property type="match status" value="1"/>
</dbReference>
<evidence type="ECO:0000256" key="2">
    <source>
        <dbReference type="ARBA" id="ARBA00012438"/>
    </source>
</evidence>
<feature type="transmembrane region" description="Helical" evidence="11">
    <location>
        <begin position="328"/>
        <end position="349"/>
    </location>
</feature>
<accession>A0ABW5JB24</accession>
<dbReference type="SUPFAM" id="SSF48452">
    <property type="entry name" value="TPR-like"/>
    <property type="match status" value="2"/>
</dbReference>
<evidence type="ECO:0000256" key="4">
    <source>
        <dbReference type="ARBA" id="ARBA00022679"/>
    </source>
</evidence>